<name>A0A1E1KXU4_9HELO</name>
<evidence type="ECO:0000313" key="2">
    <source>
        <dbReference type="EMBL" id="CZT03051.1"/>
    </source>
</evidence>
<protein>
    <submittedName>
        <fullName evidence="2">Uncharacterized protein</fullName>
    </submittedName>
</protein>
<reference evidence="3" key="1">
    <citation type="submission" date="2016-03" db="EMBL/GenBank/DDBJ databases">
        <authorList>
            <person name="Guldener U."/>
        </authorList>
    </citation>
    <scope>NUCLEOTIDE SEQUENCE [LARGE SCALE GENOMIC DNA]</scope>
    <source>
        <strain evidence="3">04CH-RAC-A.6.1</strain>
    </source>
</reference>
<keyword evidence="3" id="KW-1185">Reference proteome</keyword>
<dbReference type="EMBL" id="FJUX01000059">
    <property type="protein sequence ID" value="CZT03051.1"/>
    <property type="molecule type" value="Genomic_DNA"/>
</dbReference>
<organism evidence="2 3">
    <name type="scientific">Rhynchosporium agropyri</name>
    <dbReference type="NCBI Taxonomy" id="914238"/>
    <lineage>
        <taxon>Eukaryota</taxon>
        <taxon>Fungi</taxon>
        <taxon>Dikarya</taxon>
        <taxon>Ascomycota</taxon>
        <taxon>Pezizomycotina</taxon>
        <taxon>Leotiomycetes</taxon>
        <taxon>Helotiales</taxon>
        <taxon>Ploettnerulaceae</taxon>
        <taxon>Rhynchosporium</taxon>
    </lineage>
</organism>
<sequence length="145" mass="16432">MEDAAVISERISQKLMFVFGSLTEDTTITTPYLPTYSPARHMVIHAPQPQYQARPNHPLLTYPPIPKYTQHTSSSFQTPTRLLLTTWCPTSQEKSKLPTYLATNTTEPYNNNQHHTILSSLHQAPSEPSSSPPQRDSRPLTLYLI</sequence>
<evidence type="ECO:0000256" key="1">
    <source>
        <dbReference type="SAM" id="MobiDB-lite"/>
    </source>
</evidence>
<accession>A0A1E1KXU4</accession>
<feature type="region of interest" description="Disordered" evidence="1">
    <location>
        <begin position="121"/>
        <end position="141"/>
    </location>
</feature>
<proteinExistence type="predicted"/>
<evidence type="ECO:0000313" key="3">
    <source>
        <dbReference type="Proteomes" id="UP000178912"/>
    </source>
</evidence>
<gene>
    <name evidence="2" type="ORF">RAG0_09937</name>
</gene>
<dbReference type="Proteomes" id="UP000178912">
    <property type="component" value="Unassembled WGS sequence"/>
</dbReference>
<dbReference type="AlphaFoldDB" id="A0A1E1KXU4"/>
<feature type="compositionally biased region" description="Low complexity" evidence="1">
    <location>
        <begin position="125"/>
        <end position="134"/>
    </location>
</feature>